<gene>
    <name evidence="9" type="ORF">BP5553_00813</name>
</gene>
<dbReference type="Pfam" id="PF03810">
    <property type="entry name" value="IBN_N"/>
    <property type="match status" value="1"/>
</dbReference>
<dbReference type="PANTHER" id="PTHR10997">
    <property type="entry name" value="IMPORTIN-7, 8, 11"/>
    <property type="match status" value="1"/>
</dbReference>
<evidence type="ECO:0000256" key="1">
    <source>
        <dbReference type="ARBA" id="ARBA00004123"/>
    </source>
</evidence>
<dbReference type="RefSeq" id="XP_031873490.1">
    <property type="nucleotide sequence ID" value="XM_032009436.1"/>
</dbReference>
<comment type="subcellular location">
    <subcellularLocation>
        <location evidence="2">Cytoplasm</location>
    </subcellularLocation>
    <subcellularLocation>
        <location evidence="1">Nucleus</location>
    </subcellularLocation>
</comment>
<evidence type="ECO:0000256" key="4">
    <source>
        <dbReference type="ARBA" id="ARBA00022490"/>
    </source>
</evidence>
<dbReference type="GO" id="GO:0031267">
    <property type="term" value="F:small GTPase binding"/>
    <property type="evidence" value="ECO:0007669"/>
    <property type="project" value="InterPro"/>
</dbReference>
<dbReference type="AlphaFoldDB" id="A0A370TZ96"/>
<dbReference type="InterPro" id="IPR001494">
    <property type="entry name" value="Importin-beta_N"/>
</dbReference>
<dbReference type="Gene3D" id="1.25.10.10">
    <property type="entry name" value="Leucine-rich Repeat Variant"/>
    <property type="match status" value="1"/>
</dbReference>
<comment type="caution">
    <text evidence="9">The sequence shown here is derived from an EMBL/GenBank/DDBJ whole genome shotgun (WGS) entry which is preliminary data.</text>
</comment>
<dbReference type="GO" id="GO:0005635">
    <property type="term" value="C:nuclear envelope"/>
    <property type="evidence" value="ECO:0007669"/>
    <property type="project" value="TreeGrafter"/>
</dbReference>
<dbReference type="EMBL" id="NPIC01000001">
    <property type="protein sequence ID" value="RDL40834.1"/>
    <property type="molecule type" value="Genomic_DNA"/>
</dbReference>
<accession>A0A370TZ96</accession>
<dbReference type="GO" id="GO:0006606">
    <property type="term" value="P:protein import into nucleus"/>
    <property type="evidence" value="ECO:0007669"/>
    <property type="project" value="TreeGrafter"/>
</dbReference>
<organism evidence="9 10">
    <name type="scientific">Venustampulla echinocandica</name>
    <dbReference type="NCBI Taxonomy" id="2656787"/>
    <lineage>
        <taxon>Eukaryota</taxon>
        <taxon>Fungi</taxon>
        <taxon>Dikarya</taxon>
        <taxon>Ascomycota</taxon>
        <taxon>Pezizomycotina</taxon>
        <taxon>Leotiomycetes</taxon>
        <taxon>Helotiales</taxon>
        <taxon>Pleuroascaceae</taxon>
        <taxon>Venustampulla</taxon>
    </lineage>
</organism>
<keyword evidence="4" id="KW-0963">Cytoplasm</keyword>
<evidence type="ECO:0000313" key="9">
    <source>
        <dbReference type="EMBL" id="RDL40834.1"/>
    </source>
</evidence>
<dbReference type="SUPFAM" id="SSF48371">
    <property type="entry name" value="ARM repeat"/>
    <property type="match status" value="1"/>
</dbReference>
<evidence type="ECO:0000256" key="7">
    <source>
        <dbReference type="SAM" id="MobiDB-lite"/>
    </source>
</evidence>
<dbReference type="PROSITE" id="PS50166">
    <property type="entry name" value="IMPORTIN_B_NT"/>
    <property type="match status" value="1"/>
</dbReference>
<keyword evidence="3" id="KW-0813">Transport</keyword>
<dbReference type="GO" id="GO:0005829">
    <property type="term" value="C:cytosol"/>
    <property type="evidence" value="ECO:0007669"/>
    <property type="project" value="TreeGrafter"/>
</dbReference>
<dbReference type="InterPro" id="IPR016024">
    <property type="entry name" value="ARM-type_fold"/>
</dbReference>
<evidence type="ECO:0000256" key="5">
    <source>
        <dbReference type="ARBA" id="ARBA00022927"/>
    </source>
</evidence>
<proteinExistence type="predicted"/>
<feature type="compositionally biased region" description="Acidic residues" evidence="7">
    <location>
        <begin position="902"/>
        <end position="935"/>
    </location>
</feature>
<dbReference type="STRING" id="2656787.A0A370TZ96"/>
<dbReference type="SMART" id="SM00913">
    <property type="entry name" value="IBN_N"/>
    <property type="match status" value="1"/>
</dbReference>
<evidence type="ECO:0000313" key="10">
    <source>
        <dbReference type="Proteomes" id="UP000254866"/>
    </source>
</evidence>
<evidence type="ECO:0000256" key="2">
    <source>
        <dbReference type="ARBA" id="ARBA00004496"/>
    </source>
</evidence>
<protein>
    <submittedName>
        <fullName evidence="9">ARM repeat-containing protein</fullName>
    </submittedName>
</protein>
<dbReference type="Pfam" id="PF08506">
    <property type="entry name" value="Cse1"/>
    <property type="match status" value="1"/>
</dbReference>
<dbReference type="FunFam" id="1.25.10.10:FF:000244">
    <property type="entry name" value="Nonsense-mediated mRNA decay protein"/>
    <property type="match status" value="1"/>
</dbReference>
<feature type="region of interest" description="Disordered" evidence="7">
    <location>
        <begin position="900"/>
        <end position="938"/>
    </location>
</feature>
<keyword evidence="5" id="KW-0653">Protein transport</keyword>
<dbReference type="PANTHER" id="PTHR10997:SF18">
    <property type="entry name" value="D-IMPORTIN 7_RANBP7"/>
    <property type="match status" value="1"/>
</dbReference>
<evidence type="ECO:0000256" key="3">
    <source>
        <dbReference type="ARBA" id="ARBA00022448"/>
    </source>
</evidence>
<dbReference type="InterPro" id="IPR013713">
    <property type="entry name" value="XPO2_central"/>
</dbReference>
<dbReference type="OrthoDB" id="760868at2759"/>
<name>A0A370TZ96_9HELO</name>
<evidence type="ECO:0000259" key="8">
    <source>
        <dbReference type="PROSITE" id="PS50166"/>
    </source>
</evidence>
<dbReference type="GeneID" id="43593662"/>
<dbReference type="Proteomes" id="UP000254866">
    <property type="component" value="Unassembled WGS sequence"/>
</dbReference>
<keyword evidence="10" id="KW-1185">Reference proteome</keyword>
<dbReference type="InterPro" id="IPR011989">
    <property type="entry name" value="ARM-like"/>
</dbReference>
<sequence>MDVAVLRDRIVATLAADADARRSAEQDLKTAEEHPGFTDALLDILQAEQDAPIRLSTVVYLKNRVTRGWVVSEEYPQNKVIPDDEKQRFRDRLLPVLASSPPQIRQQLVPVLQKILHYDFPEKWPSFITITLQLLNTNEAPSIFAGLQCLLALCRVFRFKSGEHRADFDKIVEATFPRLLTIGQGLVNETSEEAGEMLHIVFKAYKHVTFFELAVSLREQQTMIGWCSLFLQTVAKELPESALPEDVAEREANHWWKSKKWAYFNLNRLFVRYGNPQSLQKGNGDDYAEFAKSFTENFAPEILKGYLQQIEKWVAKTTWLSRPCLSYTLVFLDECVRPKQMWNHLKPHLDSLVTHFLFPVMCLSEEDVEQFDTDPEEYLHHKLNYYEEVSAPDVAATNFLVTLTKVRRKHTFTILTFVNTVVNEYETTEKKNHIAKEGALRMIGTLSSVILGKKSPIAEQVEYFLVRYVFPDFRSSQGFLRARACDTVEKFEQLDFKDPNNLLIIYRNILECMADQELPVRVEAALALQPLIRHDIIRSNMQQNIPQIMQQLLKLANEVDVDALSNVMEDFVEVFAAELTPFAVALSEQLRDTYLRIVRELLEKNEKRDDDDFGDYLDDKSITALGVLQTIGTLILTLESTPDVLLHMESILMPVIKVTLENKLYDLYNEVFEIIDSCTFAAKSISPTMWQAFELIHATFKAGAELYLEDMLPALDNFVQYGRQHLIQTPQYLDAMFGMVQHMFADEKVGGVDRICACKLAEGIMLSLRDHADQYVVAFVEMAMRILTNTDVKVKSYKIHLMEMVINAIYYNPVLALHVLETNGWTNKFFSLWFSSIDSFTRVHDKKLSIAAIVALLTLNVDQVPPSVQTGWPRLLQGIVRLFQTLPNAQKKRDEVLKEDFPLEDSAYDDDDDEQWAGDDNAWNDEGEPEEEADAKDESTAYLEFLNEEAQKFQNLEDNDSDDELGEESLLETPLDKIEPYQLFKNALLKLQGEQPQLYGSLTSNLSPEEQNIVQGVVQQADAIAADTSATAQVPGVVLNGAA</sequence>
<feature type="domain" description="Importin N-terminal" evidence="8">
    <location>
        <begin position="24"/>
        <end position="99"/>
    </location>
</feature>
<keyword evidence="6" id="KW-0539">Nucleus</keyword>
<reference evidence="9 10" key="1">
    <citation type="journal article" date="2018" name="IMA Fungus">
        <title>IMA Genome-F 9: Draft genome sequence of Annulohypoxylon stygium, Aspergillus mulundensis, Berkeleyomyces basicola (syn. Thielaviopsis basicola), Ceratocystis smalleyi, two Cercospora beticola strains, Coleophoma cylindrospora, Fusarium fracticaudum, Phialophora cf. hyalina, and Morchella septimelata.</title>
        <authorList>
            <person name="Wingfield B.D."/>
            <person name="Bills G.F."/>
            <person name="Dong Y."/>
            <person name="Huang W."/>
            <person name="Nel W.J."/>
            <person name="Swalarsk-Parry B.S."/>
            <person name="Vaghefi N."/>
            <person name="Wilken P.M."/>
            <person name="An Z."/>
            <person name="de Beer Z.W."/>
            <person name="De Vos L."/>
            <person name="Chen L."/>
            <person name="Duong T.A."/>
            <person name="Gao Y."/>
            <person name="Hammerbacher A."/>
            <person name="Kikkert J.R."/>
            <person name="Li Y."/>
            <person name="Li H."/>
            <person name="Li K."/>
            <person name="Li Q."/>
            <person name="Liu X."/>
            <person name="Ma X."/>
            <person name="Naidoo K."/>
            <person name="Pethybridge S.J."/>
            <person name="Sun J."/>
            <person name="Steenkamp E.T."/>
            <person name="van der Nest M.A."/>
            <person name="van Wyk S."/>
            <person name="Wingfield M.J."/>
            <person name="Xiong C."/>
            <person name="Yue Q."/>
            <person name="Zhang X."/>
        </authorList>
    </citation>
    <scope>NUCLEOTIDE SEQUENCE [LARGE SCALE GENOMIC DNA]</scope>
    <source>
        <strain evidence="9 10">BP 5553</strain>
    </source>
</reference>
<evidence type="ECO:0000256" key="6">
    <source>
        <dbReference type="ARBA" id="ARBA00023242"/>
    </source>
</evidence>